<name>A0A031JY57_9SPHN</name>
<accession>A0A031JY57</accession>
<evidence type="ECO:0000313" key="2">
    <source>
        <dbReference type="Proteomes" id="UP000024329"/>
    </source>
</evidence>
<proteinExistence type="predicted"/>
<dbReference type="STRING" id="158500.BES08_16295"/>
<dbReference type="PATRIC" id="fig|158500.4.peg.2443"/>
<organism evidence="1 2">
    <name type="scientific">Novosphingobium resinovorum</name>
    <dbReference type="NCBI Taxonomy" id="158500"/>
    <lineage>
        <taxon>Bacteria</taxon>
        <taxon>Pseudomonadati</taxon>
        <taxon>Pseudomonadota</taxon>
        <taxon>Alphaproteobacteria</taxon>
        <taxon>Sphingomonadales</taxon>
        <taxon>Sphingomonadaceae</taxon>
        <taxon>Novosphingobium</taxon>
    </lineage>
</organism>
<reference evidence="1 2" key="1">
    <citation type="submission" date="2014-03" db="EMBL/GenBank/DDBJ databases">
        <title>Whole genome sequence of Novosphingobium resinovorum KF1.</title>
        <authorList>
            <person name="Gan H.M."/>
            <person name="Gan H.Y."/>
            <person name="Chew T.H."/>
            <person name="Savka M.A."/>
        </authorList>
    </citation>
    <scope>NUCLEOTIDE SEQUENCE [LARGE SCALE GENOMIC DNA]</scope>
    <source>
        <strain evidence="1 2">KF1</strain>
    </source>
</reference>
<dbReference type="EMBL" id="JFYZ01000011">
    <property type="protein sequence ID" value="EZP81738.1"/>
    <property type="molecule type" value="Genomic_DNA"/>
</dbReference>
<gene>
    <name evidence="1" type="ORF">BV97_02396</name>
</gene>
<comment type="caution">
    <text evidence="1">The sequence shown here is derived from an EMBL/GenBank/DDBJ whole genome shotgun (WGS) entry which is preliminary data.</text>
</comment>
<dbReference type="Proteomes" id="UP000024329">
    <property type="component" value="Unassembled WGS sequence"/>
</dbReference>
<sequence length="229" mass="24556">MRIDASKAVGAYAAVMTLATVWLGLTAVSAPAAKFDTIDVQRINVREPDGTLRMTISGKARIPGLILGGVEHPHPNRQEAGMIFFNDQGDENGGLVFDGGMKNGVPTNGGSLTFDRYHQDQTLQMVSTEDGKARRVGVIVTDRPDRLMDVAAGRRLRDMAPGPERDRLLAEAGFESARRIWLGRDAKGEASLVLSDAEGRPRLTLGVGADGTPGVRLLDPAGKVTREIK</sequence>
<dbReference type="AlphaFoldDB" id="A0A031JY57"/>
<protein>
    <submittedName>
        <fullName evidence="1">Uncharacterized protein</fullName>
    </submittedName>
</protein>
<evidence type="ECO:0000313" key="1">
    <source>
        <dbReference type="EMBL" id="EZP81738.1"/>
    </source>
</evidence>
<dbReference type="eggNOG" id="ENOG502Z7N1">
    <property type="taxonomic scope" value="Bacteria"/>
</dbReference>
<dbReference type="RefSeq" id="WP_036525971.1">
    <property type="nucleotide sequence ID" value="NZ_JFYZ01000011.1"/>
</dbReference>